<dbReference type="GO" id="GO:0016042">
    <property type="term" value="P:lipid catabolic process"/>
    <property type="evidence" value="ECO:0007669"/>
    <property type="project" value="UniProtKB-KW"/>
</dbReference>
<evidence type="ECO:0000256" key="2">
    <source>
        <dbReference type="ARBA" id="ARBA00004170"/>
    </source>
</evidence>
<dbReference type="PROSITE" id="PS50007">
    <property type="entry name" value="PIPLC_X_DOMAIN"/>
    <property type="match status" value="1"/>
</dbReference>
<dbReference type="OrthoDB" id="269822at2759"/>
<feature type="binding site" evidence="18">
    <location>
        <position position="364"/>
    </location>
    <ligand>
        <name>substrate</name>
    </ligand>
</feature>
<keyword evidence="8 21" id="KW-0378">Hydrolase</keyword>
<evidence type="ECO:0000256" key="20">
    <source>
        <dbReference type="PIRSR" id="PIRSR628391-4"/>
    </source>
</evidence>
<feature type="binding site" evidence="19">
    <location>
        <position position="201"/>
    </location>
    <ligand>
        <name>Ca(2+)</name>
        <dbReference type="ChEBI" id="CHEBI:29108"/>
        <label>3</label>
        <note>catalytic</note>
    </ligand>
</feature>
<evidence type="ECO:0000256" key="12">
    <source>
        <dbReference type="ARBA" id="ARBA00023098"/>
    </source>
</evidence>
<dbReference type="InterPro" id="IPR000008">
    <property type="entry name" value="C2_dom"/>
</dbReference>
<comment type="catalytic activity">
    <reaction evidence="16">
        <text>a 1,2-diacyl-sn-glycero-3-phospho-(1D-myo-inositol-4,5-bisphosphate) + H2O = 1D-myo-inositol 1,4,5-trisphosphate + a 1,2-diacyl-sn-glycerol + H(+)</text>
        <dbReference type="Rhea" id="RHEA:33179"/>
        <dbReference type="ChEBI" id="CHEBI:15377"/>
        <dbReference type="ChEBI" id="CHEBI:15378"/>
        <dbReference type="ChEBI" id="CHEBI:17815"/>
        <dbReference type="ChEBI" id="CHEBI:58456"/>
        <dbReference type="ChEBI" id="CHEBI:203600"/>
        <dbReference type="EC" id="3.1.4.11"/>
    </reaction>
    <physiologicalReaction direction="left-to-right" evidence="16">
        <dbReference type="Rhea" id="RHEA:33180"/>
    </physiologicalReaction>
</comment>
<feature type="glycosylation site" description="O-linked (GlcNAc) serine" evidence="20">
    <location>
        <position position="49"/>
    </location>
</feature>
<evidence type="ECO:0000256" key="18">
    <source>
        <dbReference type="PIRSR" id="PIRSR628391-2"/>
    </source>
</evidence>
<dbReference type="Pfam" id="PF09279">
    <property type="entry name" value="EF-hand_like"/>
    <property type="match status" value="1"/>
</dbReference>
<dbReference type="Gene3D" id="1.10.238.10">
    <property type="entry name" value="EF-hand"/>
    <property type="match status" value="2"/>
</dbReference>
<dbReference type="SMART" id="SM00239">
    <property type="entry name" value="C2"/>
    <property type="match status" value="1"/>
</dbReference>
<organism evidence="25 26">
    <name type="scientific">Malurus cyaneus samueli</name>
    <dbReference type="NCBI Taxonomy" id="2593467"/>
    <lineage>
        <taxon>Eukaryota</taxon>
        <taxon>Metazoa</taxon>
        <taxon>Chordata</taxon>
        <taxon>Craniata</taxon>
        <taxon>Vertebrata</taxon>
        <taxon>Euteleostomi</taxon>
        <taxon>Archelosauria</taxon>
        <taxon>Archosauria</taxon>
        <taxon>Dinosauria</taxon>
        <taxon>Saurischia</taxon>
        <taxon>Theropoda</taxon>
        <taxon>Coelurosauria</taxon>
        <taxon>Aves</taxon>
        <taxon>Neognathae</taxon>
        <taxon>Neoaves</taxon>
        <taxon>Telluraves</taxon>
        <taxon>Australaves</taxon>
        <taxon>Passeriformes</taxon>
        <taxon>Meliphagoidea</taxon>
        <taxon>Maluridae</taxon>
        <taxon>Malurus</taxon>
    </lineage>
</organism>
<dbReference type="GO" id="GO:0005886">
    <property type="term" value="C:plasma membrane"/>
    <property type="evidence" value="ECO:0007669"/>
    <property type="project" value="TreeGrafter"/>
</dbReference>
<feature type="binding site" evidence="19">
    <location>
        <position position="248"/>
    </location>
    <ligand>
        <name>Ca(2+)</name>
        <dbReference type="ChEBI" id="CHEBI:29108"/>
        <label>3</label>
        <note>catalytic</note>
    </ligand>
</feature>
<dbReference type="GO" id="GO:0035556">
    <property type="term" value="P:intracellular signal transduction"/>
    <property type="evidence" value="ECO:0007669"/>
    <property type="project" value="InterPro"/>
</dbReference>
<dbReference type="InterPro" id="IPR000909">
    <property type="entry name" value="PLipase_C_PInositol-sp_X_dom"/>
</dbReference>
<dbReference type="InterPro" id="IPR002048">
    <property type="entry name" value="EF_hand_dom"/>
</dbReference>
<dbReference type="FunFam" id="1.10.238.10:FF:000005">
    <property type="entry name" value="Phosphoinositide phospholipase C"/>
    <property type="match status" value="1"/>
</dbReference>
<dbReference type="Proteomes" id="UP000694560">
    <property type="component" value="Unplaced"/>
</dbReference>
<proteinExistence type="predicted"/>
<feature type="binding site" evidence="19">
    <location>
        <position position="491"/>
    </location>
    <ligand>
        <name>Ca(2+)</name>
        <dbReference type="ChEBI" id="CHEBI:29108"/>
        <label>4</label>
    </ligand>
</feature>
<evidence type="ECO:0000256" key="10">
    <source>
        <dbReference type="ARBA" id="ARBA00022837"/>
    </source>
</evidence>
<feature type="binding site" evidence="19">
    <location>
        <position position="170"/>
    </location>
    <ligand>
        <name>Ca(2+)</name>
        <dbReference type="ChEBI" id="CHEBI:29108"/>
        <label>3</label>
        <note>catalytic</note>
    </ligand>
</feature>
<dbReference type="PROSITE" id="PS50004">
    <property type="entry name" value="C2"/>
    <property type="match status" value="1"/>
</dbReference>
<dbReference type="PRINTS" id="PR00390">
    <property type="entry name" value="PHPHLIPASEC"/>
</dbReference>
<dbReference type="PANTHER" id="PTHR10336">
    <property type="entry name" value="PHOSPHOINOSITIDE-SPECIFIC PHOSPHOLIPASE C FAMILY PROTEIN"/>
    <property type="match status" value="1"/>
</dbReference>
<feature type="binding site" evidence="18">
    <location>
        <position position="391"/>
    </location>
    <ligand>
        <name>substrate</name>
    </ligand>
</feature>
<dbReference type="GO" id="GO:0005783">
    <property type="term" value="C:endoplasmic reticulum"/>
    <property type="evidence" value="ECO:0007669"/>
    <property type="project" value="UniProtKB-SubCell"/>
</dbReference>
<accession>A0A8C5U7E5</accession>
<comment type="cofactor">
    <cofactor evidence="19">
        <name>Ca(2+)</name>
        <dbReference type="ChEBI" id="CHEBI:29108"/>
    </cofactor>
    <text evidence="19">Binds 3 Ca(2+) ions per subunit. Two of the Ca(2+) ions are bound to the C2 domain.</text>
</comment>
<evidence type="ECO:0000256" key="9">
    <source>
        <dbReference type="ARBA" id="ARBA00022824"/>
    </source>
</evidence>
<feature type="active site" evidence="17">
    <location>
        <position position="169"/>
    </location>
</feature>
<feature type="binding site" evidence="19">
    <location>
        <position position="515"/>
    </location>
    <ligand>
        <name>Ca(2+)</name>
        <dbReference type="ChEBI" id="CHEBI:29108"/>
        <label>4</label>
    </ligand>
</feature>
<feature type="binding site" evidence="19">
    <location>
        <position position="199"/>
    </location>
    <ligand>
        <name>Ca(2+)</name>
        <dbReference type="ChEBI" id="CHEBI:29108"/>
        <label>3</label>
        <note>catalytic</note>
    </ligand>
</feature>
<evidence type="ECO:0000256" key="4">
    <source>
        <dbReference type="ARBA" id="ARBA00004496"/>
    </source>
</evidence>
<feature type="binding site" evidence="19">
    <location>
        <position position="489"/>
    </location>
    <ligand>
        <name>Ca(2+)</name>
        <dbReference type="ChEBI" id="CHEBI:29108"/>
        <label>4</label>
    </ligand>
</feature>
<dbReference type="InterPro" id="IPR035892">
    <property type="entry name" value="C2_domain_sf"/>
</dbReference>
<feature type="active site" evidence="17">
    <location>
        <position position="214"/>
    </location>
</feature>
<dbReference type="EC" id="3.1.4.11" evidence="21"/>
<comment type="subcellular location">
    <subcellularLocation>
        <location evidence="4">Cytoplasm</location>
    </subcellularLocation>
    <subcellularLocation>
        <location evidence="3">Endoplasmic reticulum</location>
    </subcellularLocation>
    <subcellularLocation>
        <location evidence="2">Membrane</location>
        <topology evidence="2">Peripheral membrane protein</topology>
    </subcellularLocation>
    <subcellularLocation>
        <location evidence="1">Nucleus</location>
    </subcellularLocation>
</comment>
<keyword evidence="9" id="KW-0256">Endoplasmic reticulum</keyword>
<evidence type="ECO:0000256" key="6">
    <source>
        <dbReference type="ARBA" id="ARBA00022723"/>
    </source>
</evidence>
<dbReference type="InterPro" id="IPR001192">
    <property type="entry name" value="PI-PLC_fam"/>
</dbReference>
<protein>
    <recommendedName>
        <fullName evidence="21">Phosphoinositide phospholipase C</fullName>
        <ecNumber evidence="21">3.1.4.11</ecNumber>
    </recommendedName>
</protein>
<dbReference type="CDD" id="cd08593">
    <property type="entry name" value="PI-PLCc_delta"/>
    <property type="match status" value="1"/>
</dbReference>
<dbReference type="Pfam" id="PF00388">
    <property type="entry name" value="PI-PLC-X"/>
    <property type="match status" value="1"/>
</dbReference>
<dbReference type="InterPro" id="IPR028391">
    <property type="entry name" value="PLC-delta1_cat"/>
</dbReference>
<feature type="domain" description="EF-hand" evidence="24">
    <location>
        <begin position="1"/>
        <end position="33"/>
    </location>
</feature>
<keyword evidence="6 19" id="KW-0479">Metal-binding</keyword>
<evidence type="ECO:0000313" key="25">
    <source>
        <dbReference type="Ensembl" id="ENSMCSP00000015214.1"/>
    </source>
</evidence>
<keyword evidence="20" id="KW-0325">Glycoprotein</keyword>
<feature type="binding site" evidence="19">
    <location>
        <position position="544"/>
    </location>
    <ligand>
        <name>Ca(2+)</name>
        <dbReference type="ChEBI" id="CHEBI:29108"/>
        <label>5</label>
    </ligand>
</feature>
<evidence type="ECO:0000256" key="16">
    <source>
        <dbReference type="ARBA" id="ARBA00023674"/>
    </source>
</evidence>
<keyword evidence="7" id="KW-0677">Repeat</keyword>
<keyword evidence="15" id="KW-0539">Nucleus</keyword>
<evidence type="ECO:0000256" key="7">
    <source>
        <dbReference type="ARBA" id="ARBA00022737"/>
    </source>
</evidence>
<dbReference type="InterPro" id="IPR017946">
    <property type="entry name" value="PLC-like_Pdiesterase_TIM-brl"/>
</dbReference>
<keyword evidence="11 21" id="KW-0442">Lipid degradation</keyword>
<dbReference type="GO" id="GO:0004435">
    <property type="term" value="F:phosphatidylinositol-4,5-bisphosphate phospholipase C activity"/>
    <property type="evidence" value="ECO:0007669"/>
    <property type="project" value="UniProtKB-EC"/>
</dbReference>
<dbReference type="InterPro" id="IPR001711">
    <property type="entry name" value="PLipase_C_Pinositol-sp_Y"/>
</dbReference>
<evidence type="ECO:0000256" key="5">
    <source>
        <dbReference type="ARBA" id="ARBA00022490"/>
    </source>
</evidence>
<dbReference type="GO" id="GO:0005634">
    <property type="term" value="C:nucleus"/>
    <property type="evidence" value="ECO:0007669"/>
    <property type="project" value="UniProtKB-SubCell"/>
</dbReference>
<dbReference type="PROSITE" id="PS00018">
    <property type="entry name" value="EF_HAND_1"/>
    <property type="match status" value="2"/>
</dbReference>
<reference evidence="25" key="1">
    <citation type="submission" date="2025-08" db="UniProtKB">
        <authorList>
            <consortium name="Ensembl"/>
        </authorList>
    </citation>
    <scope>IDENTIFICATION</scope>
</reference>
<dbReference type="SMART" id="SM00149">
    <property type="entry name" value="PLCYc"/>
    <property type="match status" value="1"/>
</dbReference>
<dbReference type="PROSITE" id="PS50222">
    <property type="entry name" value="EF_HAND_2"/>
    <property type="match status" value="2"/>
</dbReference>
<dbReference type="Ensembl" id="ENSMCST00000015607.1">
    <property type="protein sequence ID" value="ENSMCSP00000015214.1"/>
    <property type="gene ID" value="ENSMCSG00000010703.1"/>
</dbReference>
<dbReference type="SUPFAM" id="SSF49562">
    <property type="entry name" value="C2 domain (Calcium/lipid-binding domain, CaLB)"/>
    <property type="match status" value="1"/>
</dbReference>
<name>A0A8C5U7E5_9PASS</name>
<sequence>TWVRDWFQKADKNKDGRMNFKEVQRLLKMMNVDMNEDHALRLFQDADKSESGTLEGEEFVLFYKALTQREEVLSLFQEFSEDGKKLTLLELVDFLRQEQLEDEGTEELAMELIDKYEPSETARARHVLSADGFLMYLCSPEGSIFNPQHRALWQDMSQPLCHYFISSSHNTYLIEDQLRGHSSIEGYIRALKRGCRCLEVDCWDGPNGEPMVYHGHTFTSKIPFREVVSTLGKYAFKTSDYPVILSLENHCSMEQQEVLAQQLKDILGEQLLTATIDGHVPTQLPSPEVGTEHSCTGISVLPESLGGCWWVVLPSGGTQCGSALQKDKETLAQALSDCVIYCKNVPFHGFQEARSHSRPSEISSLSEAKARKLIRDEGNEFVRHNAWQLTRIYPSGMRTDSSNYSPQEMWNVGCQIVALNFQTAGTEMDLCDGLFSQNGCCGYVLKPSFMRDKETLFNPTDPSRGSCPFLQVISGQQLPKVANSKEGAIIDPLVRVEIYGVPADQAHQETKYIENNGFNPRWDETLQFQLHVPELALIRFVVEDYDKTSRNDFVGQFTLAFANIKPGEWLLASGLGGPGHDSFYTVAYFTTHIHICLYTHIHL</sequence>
<evidence type="ECO:0000256" key="21">
    <source>
        <dbReference type="RuleBase" id="RU361133"/>
    </source>
</evidence>
<reference evidence="25" key="2">
    <citation type="submission" date="2025-09" db="UniProtKB">
        <authorList>
            <consortium name="Ensembl"/>
        </authorList>
    </citation>
    <scope>IDENTIFICATION</scope>
</reference>
<evidence type="ECO:0000256" key="15">
    <source>
        <dbReference type="ARBA" id="ARBA00023242"/>
    </source>
</evidence>
<feature type="domain" description="PI-PLC Y-box" evidence="23">
    <location>
        <begin position="335"/>
        <end position="451"/>
    </location>
</feature>
<dbReference type="PANTHER" id="PTHR10336:SF31">
    <property type="entry name" value="1-PHOSPHATIDYLINOSITOL 4,5-BISPHOSPHATE PHOSPHODIESTERASE DELTA-4"/>
    <property type="match status" value="1"/>
</dbReference>
<keyword evidence="12 21" id="KW-0443">Lipid metabolism</keyword>
<keyword evidence="14" id="KW-0807">Transducer</keyword>
<evidence type="ECO:0000256" key="13">
    <source>
        <dbReference type="ARBA" id="ARBA00023136"/>
    </source>
</evidence>
<evidence type="ECO:0000256" key="19">
    <source>
        <dbReference type="PIRSR" id="PIRSR628391-3"/>
    </source>
</evidence>
<keyword evidence="26" id="KW-1185">Reference proteome</keyword>
<evidence type="ECO:0000259" key="24">
    <source>
        <dbReference type="PROSITE" id="PS50222"/>
    </source>
</evidence>
<feature type="domain" description="C2" evidence="22">
    <location>
        <begin position="451"/>
        <end position="574"/>
    </location>
</feature>
<evidence type="ECO:0000259" key="22">
    <source>
        <dbReference type="PROSITE" id="PS50004"/>
    </source>
</evidence>
<evidence type="ECO:0000256" key="17">
    <source>
        <dbReference type="PIRSR" id="PIRSR628391-1"/>
    </source>
</evidence>
<dbReference type="Pfam" id="PF13202">
    <property type="entry name" value="EF-hand_5"/>
    <property type="match status" value="1"/>
</dbReference>
<dbReference type="CDD" id="cd00275">
    <property type="entry name" value="C2_PLC_like"/>
    <property type="match status" value="1"/>
</dbReference>
<dbReference type="PROSITE" id="PS50008">
    <property type="entry name" value="PIPLC_Y_DOMAIN"/>
    <property type="match status" value="1"/>
</dbReference>
<keyword evidence="5" id="KW-0963">Cytoplasm</keyword>
<evidence type="ECO:0000313" key="26">
    <source>
        <dbReference type="Proteomes" id="UP000694560"/>
    </source>
</evidence>
<feature type="domain" description="EF-hand" evidence="24">
    <location>
        <begin position="34"/>
        <end position="69"/>
    </location>
</feature>
<dbReference type="Gene3D" id="3.20.20.190">
    <property type="entry name" value="Phosphatidylinositol (PI) phosphodiesterase"/>
    <property type="match status" value="1"/>
</dbReference>
<dbReference type="SUPFAM" id="SSF47473">
    <property type="entry name" value="EF-hand"/>
    <property type="match status" value="1"/>
</dbReference>
<feature type="binding site" evidence="19">
    <location>
        <position position="546"/>
    </location>
    <ligand>
        <name>Ca(2+)</name>
        <dbReference type="ChEBI" id="CHEBI:29108"/>
        <label>5</label>
    </ligand>
</feature>
<dbReference type="InterPro" id="IPR011992">
    <property type="entry name" value="EF-hand-dom_pair"/>
</dbReference>
<keyword evidence="10 19" id="KW-0106">Calcium</keyword>
<dbReference type="InterPro" id="IPR015359">
    <property type="entry name" value="PLC_EF-hand-like"/>
</dbReference>
<evidence type="ECO:0000256" key="1">
    <source>
        <dbReference type="ARBA" id="ARBA00004123"/>
    </source>
</evidence>
<evidence type="ECO:0000259" key="23">
    <source>
        <dbReference type="PROSITE" id="PS50008"/>
    </source>
</evidence>
<dbReference type="InterPro" id="IPR018247">
    <property type="entry name" value="EF_Hand_1_Ca_BS"/>
</dbReference>
<evidence type="ECO:0000256" key="8">
    <source>
        <dbReference type="ARBA" id="ARBA00022801"/>
    </source>
</evidence>
<evidence type="ECO:0000256" key="3">
    <source>
        <dbReference type="ARBA" id="ARBA00004240"/>
    </source>
</evidence>
<dbReference type="Gene3D" id="2.60.40.150">
    <property type="entry name" value="C2 domain"/>
    <property type="match status" value="1"/>
</dbReference>
<dbReference type="CDD" id="cd16219">
    <property type="entry name" value="EFh_PI-PLCdelta4"/>
    <property type="match status" value="1"/>
</dbReference>
<dbReference type="AlphaFoldDB" id="A0A8C5U7E5"/>
<dbReference type="GO" id="GO:0005509">
    <property type="term" value="F:calcium ion binding"/>
    <property type="evidence" value="ECO:0007669"/>
    <property type="project" value="InterPro"/>
</dbReference>
<dbReference type="Pfam" id="PF00168">
    <property type="entry name" value="C2"/>
    <property type="match status" value="1"/>
</dbReference>
<evidence type="ECO:0000256" key="11">
    <source>
        <dbReference type="ARBA" id="ARBA00022963"/>
    </source>
</evidence>
<dbReference type="SMART" id="SM00148">
    <property type="entry name" value="PLCXc"/>
    <property type="match status" value="1"/>
</dbReference>
<feature type="binding site" evidence="19">
    <location>
        <position position="545"/>
    </location>
    <ligand>
        <name>Ca(2+)</name>
        <dbReference type="ChEBI" id="CHEBI:29108"/>
        <label>5</label>
    </ligand>
</feature>
<keyword evidence="13" id="KW-0472">Membrane</keyword>
<dbReference type="FunFam" id="1.10.238.10:FF:000145">
    <property type="entry name" value="Phosphoinositide phospholipase C"/>
    <property type="match status" value="1"/>
</dbReference>
<evidence type="ECO:0000256" key="14">
    <source>
        <dbReference type="ARBA" id="ARBA00023224"/>
    </source>
</evidence>
<dbReference type="SMART" id="SM00054">
    <property type="entry name" value="EFh"/>
    <property type="match status" value="2"/>
</dbReference>
<dbReference type="Pfam" id="PF00387">
    <property type="entry name" value="PI-PLC-Y"/>
    <property type="match status" value="1"/>
</dbReference>
<dbReference type="SUPFAM" id="SSF51695">
    <property type="entry name" value="PLC-like phosphodiesterases"/>
    <property type="match status" value="1"/>
</dbReference>